<dbReference type="RefSeq" id="WP_205912205.1">
    <property type="nucleotide sequence ID" value="NZ_LIQE01000138.1"/>
</dbReference>
<reference evidence="2 3" key="1">
    <citation type="submission" date="2018-06" db="EMBL/GenBank/DDBJ databases">
        <title>Genomic Encyclopedia of Archaeal and Bacterial Type Strains, Phase II (KMG-II): from individual species to whole genera.</title>
        <authorList>
            <person name="Goeker M."/>
        </authorList>
    </citation>
    <scope>NUCLEOTIDE SEQUENCE [LARGE SCALE GENOMIC DNA]</scope>
    <source>
        <strain evidence="2 3">DSM 22011</strain>
    </source>
</reference>
<dbReference type="AlphaFoldDB" id="A0A327XH27"/>
<dbReference type="Proteomes" id="UP000249165">
    <property type="component" value="Unassembled WGS sequence"/>
</dbReference>
<dbReference type="Pfam" id="PF08885">
    <property type="entry name" value="GSCFA"/>
    <property type="match status" value="1"/>
</dbReference>
<evidence type="ECO:0000313" key="2">
    <source>
        <dbReference type="EMBL" id="RAK07156.1"/>
    </source>
</evidence>
<name>A0A327XH27_9RHOB</name>
<evidence type="ECO:0000313" key="3">
    <source>
        <dbReference type="Proteomes" id="UP000249165"/>
    </source>
</evidence>
<accession>A0A327XH27</accession>
<feature type="domain" description="GSCFA" evidence="1">
    <location>
        <begin position="43"/>
        <end position="311"/>
    </location>
</feature>
<protein>
    <submittedName>
        <fullName evidence="2">GSCFA family protein</fullName>
    </submittedName>
</protein>
<dbReference type="EMBL" id="QLMG01000107">
    <property type="protein sequence ID" value="RAK07156.1"/>
    <property type="molecule type" value="Genomic_DNA"/>
</dbReference>
<sequence length="345" mass="39596">MIDHPYRHLPENRYWKQAIAQRAVFDLADLYKKKFFIDPSQPIATAGSCFAQHIAKRLQRSGYRYMDAERPPFNFPTDSLEKFGYGLYSARFGNVYTARQLLQLAQRAFGDFQPIECIVEDNGRIFDLLRPTIQSGGFACHEEYNEILGYHFRAVRHMFTRCSLFVFTFGLTEAWVDKRDGTVFPICPGTAAGEYNPEKYEFKNFTASEILSDMKQFIALVRNVNPDVRFLFTVSPVPLVATAEDRHVLVSTVYSKSVLRTVAGELEQTDPLIDYFPSYEIISGVPSRSMFFEPDMRTVHTKGVDLVMEHFFREHPPVKQSQPAMGGETEERDPVCDELFLKGQA</sequence>
<evidence type="ECO:0000259" key="1">
    <source>
        <dbReference type="Pfam" id="PF08885"/>
    </source>
</evidence>
<comment type="caution">
    <text evidence="2">The sequence shown here is derived from an EMBL/GenBank/DDBJ whole genome shotgun (WGS) entry which is preliminary data.</text>
</comment>
<organism evidence="2 3">
    <name type="scientific">Salipiger aestuarii</name>
    <dbReference type="NCBI Taxonomy" id="568098"/>
    <lineage>
        <taxon>Bacteria</taxon>
        <taxon>Pseudomonadati</taxon>
        <taxon>Pseudomonadota</taxon>
        <taxon>Alphaproteobacteria</taxon>
        <taxon>Rhodobacterales</taxon>
        <taxon>Roseobacteraceae</taxon>
        <taxon>Salipiger</taxon>
    </lineage>
</organism>
<proteinExistence type="predicted"/>
<dbReference type="InterPro" id="IPR014982">
    <property type="entry name" value="GSCFA"/>
</dbReference>
<keyword evidence="3" id="KW-1185">Reference proteome</keyword>
<gene>
    <name evidence="2" type="ORF">ATI53_11071</name>
</gene>